<feature type="compositionally biased region" description="Polar residues" evidence="2">
    <location>
        <begin position="420"/>
        <end position="430"/>
    </location>
</feature>
<gene>
    <name evidence="3" type="ORF">DNG_07970</name>
</gene>
<feature type="region of interest" description="Disordered" evidence="2">
    <location>
        <begin position="252"/>
        <end position="276"/>
    </location>
</feature>
<feature type="compositionally biased region" description="Basic and acidic residues" evidence="2">
    <location>
        <begin position="489"/>
        <end position="502"/>
    </location>
</feature>
<evidence type="ECO:0008006" key="5">
    <source>
        <dbReference type="Google" id="ProtNLM"/>
    </source>
</evidence>
<feature type="compositionally biased region" description="Polar residues" evidence="2">
    <location>
        <begin position="121"/>
        <end position="143"/>
    </location>
</feature>
<evidence type="ECO:0000256" key="1">
    <source>
        <dbReference type="SAM" id="Coils"/>
    </source>
</evidence>
<feature type="region of interest" description="Disordered" evidence="2">
    <location>
        <begin position="598"/>
        <end position="637"/>
    </location>
</feature>
<evidence type="ECO:0000313" key="4">
    <source>
        <dbReference type="Proteomes" id="UP001187682"/>
    </source>
</evidence>
<protein>
    <recommendedName>
        <fullName evidence="5">Centrosomin N-terminal motif 1 domain-containing protein</fullName>
    </recommendedName>
</protein>
<feature type="region of interest" description="Disordered" evidence="2">
    <location>
        <begin position="697"/>
        <end position="875"/>
    </location>
</feature>
<feature type="region of interest" description="Disordered" evidence="2">
    <location>
        <begin position="1"/>
        <end position="154"/>
    </location>
</feature>
<feature type="compositionally biased region" description="Polar residues" evidence="2">
    <location>
        <begin position="374"/>
        <end position="389"/>
    </location>
</feature>
<dbReference type="EMBL" id="ONZQ02000012">
    <property type="protein sequence ID" value="SPO05283.1"/>
    <property type="molecule type" value="Genomic_DNA"/>
</dbReference>
<sequence>MDGLNNSLTHPSRDRLHPRAASRSSTSTTSTRITSQSSANSSLSSPRLGASGNLPLRPYTTTGTKPSSHFMREGSMEARGSPMSSFLQEKLQKERRADMDTKSVRSIKISAEQRYALDARGTQSSPIRQENYDGRQSPSNGSGESRKKGMGVKEMEQTVSTLHKQNFDLKLELYHRRERQTVLEDRLEAMQTEKEQMEEMNDTLLEELEKRDKAVEEAVAMIVLLETQVETLLKEREMVRQIETQMSFHQLQNGDADGGARASTPRVTGPERRGDAAEAMRRMPSFLSERSETTENLRNVYLNVHGSLQSLRRPAGDMVSEVDKDRANSLASPSLSVLSESSFVSVYGTGAKIQNATRGQGNRRAQDIPRSHKSTMSQPRNTADGNPSLDNYVPPELSQSGRRTVRPAQSREQFPPPAQQGRTNSMTRAMTPGHFQSLSSMVDRNSPLQKLEKLERTMSMKTSSSRQSGKESVAESDQQQREAAAAQRRTKEQKREALRRVMTDAPGARTRDRALPPTPDTISSTTLRRYKNSDDELSRQQSFLAMSDVTSPSLNLPPLEPSLTRADNATPRKAELGGALLPPMTAFSSRRDVPGANLFDGRHSIIPRPRSAGETTASRNEWDSESDDESDARSVGSSVDMWMREGWKAKRASGQASPPDLFGFPPSMAASWAPGAASYPYPKPGKESQSDLISVQAGLMPFGGPPPPPNRRSSLHAPTGSTSTSAQVPAETPAGTEDSGGRWRRKGSMLGRVRRNSDVTPDTILGAQEGSGGGSGAGHYPPTSQQNRSRGLKGLFRRSLGAETAPSSATEPTFAAAAASAAAPTSAGASITTKPNGIGIPSWVRSAEDDRGGASATPPPIMRNRMTSGSVSQVQAQVQGGIDAEDSGGAPVGAPGGNVNCEAGRRKWLGGFGRTNSLKNRG</sequence>
<evidence type="ECO:0000313" key="3">
    <source>
        <dbReference type="EMBL" id="SPO05283.1"/>
    </source>
</evidence>
<feature type="compositionally biased region" description="Basic and acidic residues" evidence="2">
    <location>
        <begin position="90"/>
        <end position="103"/>
    </location>
</feature>
<feature type="region of interest" description="Disordered" evidence="2">
    <location>
        <begin position="457"/>
        <end position="525"/>
    </location>
</feature>
<feature type="compositionally biased region" description="Basic and acidic residues" evidence="2">
    <location>
        <begin position="144"/>
        <end position="154"/>
    </location>
</feature>
<reference evidence="3" key="1">
    <citation type="submission" date="2018-03" db="EMBL/GenBank/DDBJ databases">
        <authorList>
            <person name="Guldener U."/>
        </authorList>
    </citation>
    <scope>NUCLEOTIDE SEQUENCE</scope>
</reference>
<feature type="compositionally biased region" description="Low complexity" evidence="2">
    <location>
        <begin position="19"/>
        <end position="45"/>
    </location>
</feature>
<dbReference type="Proteomes" id="UP001187682">
    <property type="component" value="Unassembled WGS sequence"/>
</dbReference>
<comment type="caution">
    <text evidence="3">The sequence shown here is derived from an EMBL/GenBank/DDBJ whole genome shotgun (WGS) entry which is preliminary data.</text>
</comment>
<feature type="coiled-coil region" evidence="1">
    <location>
        <begin position="180"/>
        <end position="235"/>
    </location>
</feature>
<organism evidence="3 4">
    <name type="scientific">Cephalotrichum gorgonifer</name>
    <dbReference type="NCBI Taxonomy" id="2041049"/>
    <lineage>
        <taxon>Eukaryota</taxon>
        <taxon>Fungi</taxon>
        <taxon>Dikarya</taxon>
        <taxon>Ascomycota</taxon>
        <taxon>Pezizomycotina</taxon>
        <taxon>Sordariomycetes</taxon>
        <taxon>Hypocreomycetidae</taxon>
        <taxon>Microascales</taxon>
        <taxon>Microascaceae</taxon>
        <taxon>Cephalotrichum</taxon>
    </lineage>
</organism>
<feature type="region of interest" description="Disordered" evidence="2">
    <location>
        <begin position="354"/>
        <end position="430"/>
    </location>
</feature>
<name>A0AAE8N4U1_9PEZI</name>
<proteinExistence type="predicted"/>
<accession>A0AAE8N4U1</accession>
<dbReference type="AlphaFoldDB" id="A0AAE8N4U1"/>
<keyword evidence="4" id="KW-1185">Reference proteome</keyword>
<feature type="compositionally biased region" description="Polar residues" evidence="2">
    <location>
        <begin position="1"/>
        <end position="10"/>
    </location>
</feature>
<feature type="compositionally biased region" description="Low complexity" evidence="2">
    <location>
        <begin position="804"/>
        <end position="833"/>
    </location>
</feature>
<evidence type="ECO:0000256" key="2">
    <source>
        <dbReference type="SAM" id="MobiDB-lite"/>
    </source>
</evidence>
<keyword evidence="1" id="KW-0175">Coiled coil</keyword>